<accession>A0ABS8XX30</accession>
<dbReference type="RefSeq" id="WP_233370556.1">
    <property type="nucleotide sequence ID" value="NZ_JAJTWU010000002.1"/>
</dbReference>
<proteinExistence type="predicted"/>
<dbReference type="Proteomes" id="UP001200741">
    <property type="component" value="Unassembled WGS sequence"/>
</dbReference>
<dbReference type="EMBL" id="JAJTWU010000002">
    <property type="protein sequence ID" value="MCE4553845.1"/>
    <property type="molecule type" value="Genomic_DNA"/>
</dbReference>
<keyword evidence="2" id="KW-1185">Reference proteome</keyword>
<name>A0ABS8XX30_9BURK</name>
<evidence type="ECO:0000313" key="2">
    <source>
        <dbReference type="Proteomes" id="UP001200741"/>
    </source>
</evidence>
<evidence type="ECO:0000313" key="1">
    <source>
        <dbReference type="EMBL" id="MCE4553845.1"/>
    </source>
</evidence>
<sequence>MPTLRPAAALLATALVASCGGGTEVLIIPLFEFGFSGTAGPGGATTVQVFFSPDTPTTTTGSFDAVNMNIDALPQVHYTGSWSACSFQLKLDPASSVKAPIATNYNGRFVGNDSIELTPTSGAGLPTLTLKRQSASQRQMGC</sequence>
<dbReference type="PROSITE" id="PS51257">
    <property type="entry name" value="PROKAR_LIPOPROTEIN"/>
    <property type="match status" value="1"/>
</dbReference>
<protein>
    <recommendedName>
        <fullName evidence="3">Lipoprotein</fullName>
    </recommendedName>
</protein>
<organism evidence="1 2">
    <name type="scientific">Pelomonas cellulosilytica</name>
    <dbReference type="NCBI Taxonomy" id="2906762"/>
    <lineage>
        <taxon>Bacteria</taxon>
        <taxon>Pseudomonadati</taxon>
        <taxon>Pseudomonadota</taxon>
        <taxon>Betaproteobacteria</taxon>
        <taxon>Burkholderiales</taxon>
        <taxon>Sphaerotilaceae</taxon>
        <taxon>Roseateles</taxon>
    </lineage>
</organism>
<gene>
    <name evidence="1" type="ORF">LXT13_05200</name>
</gene>
<reference evidence="1 2" key="1">
    <citation type="submission" date="2021-12" db="EMBL/GenBank/DDBJ databases">
        <title>Genome seq of P8.</title>
        <authorList>
            <person name="Seo T."/>
        </authorList>
    </citation>
    <scope>NUCLEOTIDE SEQUENCE [LARGE SCALE GENOMIC DNA]</scope>
    <source>
        <strain evidence="1 2">P8</strain>
    </source>
</reference>
<comment type="caution">
    <text evidence="1">The sequence shown here is derived from an EMBL/GenBank/DDBJ whole genome shotgun (WGS) entry which is preliminary data.</text>
</comment>
<evidence type="ECO:0008006" key="3">
    <source>
        <dbReference type="Google" id="ProtNLM"/>
    </source>
</evidence>